<keyword evidence="2" id="KW-1185">Reference proteome</keyword>
<organism evidence="1 2">
    <name type="scientific">Labilithrix luteola</name>
    <dbReference type="NCBI Taxonomy" id="1391654"/>
    <lineage>
        <taxon>Bacteria</taxon>
        <taxon>Pseudomonadati</taxon>
        <taxon>Myxococcota</taxon>
        <taxon>Polyangia</taxon>
        <taxon>Polyangiales</taxon>
        <taxon>Labilitrichaceae</taxon>
        <taxon>Labilithrix</taxon>
    </lineage>
</organism>
<dbReference type="Proteomes" id="UP000064967">
    <property type="component" value="Chromosome"/>
</dbReference>
<proteinExistence type="predicted"/>
<reference evidence="1 2" key="1">
    <citation type="submission" date="2015-08" db="EMBL/GenBank/DDBJ databases">
        <authorList>
            <person name="Babu N.S."/>
            <person name="Beckwith C.J."/>
            <person name="Beseler K.G."/>
            <person name="Brison A."/>
            <person name="Carone J.V."/>
            <person name="Caskin T.P."/>
            <person name="Diamond M."/>
            <person name="Durham M.E."/>
            <person name="Foxe J.M."/>
            <person name="Go M."/>
            <person name="Henderson B.A."/>
            <person name="Jones I.B."/>
            <person name="McGettigan J.A."/>
            <person name="Micheletti S.J."/>
            <person name="Nasrallah M.E."/>
            <person name="Ortiz D."/>
            <person name="Piller C.R."/>
            <person name="Privatt S.R."/>
            <person name="Schneider S.L."/>
            <person name="Sharp S."/>
            <person name="Smith T.C."/>
            <person name="Stanton J.D."/>
            <person name="Ullery H.E."/>
            <person name="Wilson R.J."/>
            <person name="Serrano M.G."/>
            <person name="Buck G."/>
            <person name="Lee V."/>
            <person name="Wang Y."/>
            <person name="Carvalho R."/>
            <person name="Voegtly L."/>
            <person name="Shi R."/>
            <person name="Duckworth R."/>
            <person name="Johnson A."/>
            <person name="Loviza R."/>
            <person name="Walstead R."/>
            <person name="Shah Z."/>
            <person name="Kiflezghi M."/>
            <person name="Wade K."/>
            <person name="Ball S.L."/>
            <person name="Bradley K.W."/>
            <person name="Asai D.J."/>
            <person name="Bowman C.A."/>
            <person name="Russell D.A."/>
            <person name="Pope W.H."/>
            <person name="Jacobs-Sera D."/>
            <person name="Hendrix R.W."/>
            <person name="Hatfull G.F."/>
        </authorList>
    </citation>
    <scope>NUCLEOTIDE SEQUENCE [LARGE SCALE GENOMIC DNA]</scope>
    <source>
        <strain evidence="1 2">DSM 27648</strain>
    </source>
</reference>
<dbReference type="KEGG" id="llu:AKJ09_08293"/>
<name>A0A0K1Q897_9BACT</name>
<protein>
    <submittedName>
        <fullName evidence="1">Uncharacterized protein</fullName>
    </submittedName>
</protein>
<accession>A0A0K1Q897</accession>
<gene>
    <name evidence="1" type="ORF">AKJ09_08293</name>
</gene>
<dbReference type="EMBL" id="CP012333">
    <property type="protein sequence ID" value="AKV01630.1"/>
    <property type="molecule type" value="Genomic_DNA"/>
</dbReference>
<evidence type="ECO:0000313" key="1">
    <source>
        <dbReference type="EMBL" id="AKV01630.1"/>
    </source>
</evidence>
<dbReference type="STRING" id="1391654.AKJ09_08293"/>
<evidence type="ECO:0000313" key="2">
    <source>
        <dbReference type="Proteomes" id="UP000064967"/>
    </source>
</evidence>
<sequence length="38" mass="4129">MVCLALTNGAPSLAHLSPLAFVSRNFKILQRKVKAADF</sequence>
<dbReference type="AlphaFoldDB" id="A0A0K1Q897"/>